<dbReference type="Gene3D" id="3.30.1540.10">
    <property type="entry name" value="formyl-coa transferase, domain 3"/>
    <property type="match status" value="1"/>
</dbReference>
<proteinExistence type="predicted"/>
<organism evidence="1">
    <name type="scientific">freshwater metagenome</name>
    <dbReference type="NCBI Taxonomy" id="449393"/>
    <lineage>
        <taxon>unclassified sequences</taxon>
        <taxon>metagenomes</taxon>
        <taxon>ecological metagenomes</taxon>
    </lineage>
</organism>
<dbReference type="AlphaFoldDB" id="A0A6J7SET8"/>
<reference evidence="1" key="1">
    <citation type="submission" date="2020-05" db="EMBL/GenBank/DDBJ databases">
        <authorList>
            <person name="Chiriac C."/>
            <person name="Salcher M."/>
            <person name="Ghai R."/>
            <person name="Kavagutti S V."/>
        </authorList>
    </citation>
    <scope>NUCLEOTIDE SEQUENCE</scope>
</reference>
<dbReference type="PANTHER" id="PTHR48228">
    <property type="entry name" value="SUCCINYL-COA--D-CITRAMALATE COA-TRANSFERASE"/>
    <property type="match status" value="1"/>
</dbReference>
<dbReference type="Pfam" id="PF02515">
    <property type="entry name" value="CoA_transf_3"/>
    <property type="match status" value="1"/>
</dbReference>
<dbReference type="EMBL" id="CAFBPZ010000065">
    <property type="protein sequence ID" value="CAB5039659.1"/>
    <property type="molecule type" value="Genomic_DNA"/>
</dbReference>
<accession>A0A6J7SET8</accession>
<protein>
    <submittedName>
        <fullName evidence="1">Unannotated protein</fullName>
    </submittedName>
</protein>
<dbReference type="InterPro" id="IPR050509">
    <property type="entry name" value="CoA-transferase_III"/>
</dbReference>
<dbReference type="PANTHER" id="PTHR48228:SF2">
    <property type="entry name" value="E-CINNAMOYL-COA:R-PHENYLLACTATE COA TRANSFERASE LARGE SUBUNIT"/>
    <property type="match status" value="1"/>
</dbReference>
<gene>
    <name evidence="1" type="ORF">UFOPK4237_01023</name>
</gene>
<dbReference type="InterPro" id="IPR044855">
    <property type="entry name" value="CoA-Trfase_III_dom3_sf"/>
</dbReference>
<name>A0A6J7SET8_9ZZZZ</name>
<dbReference type="GO" id="GO:0003824">
    <property type="term" value="F:catalytic activity"/>
    <property type="evidence" value="ECO:0007669"/>
    <property type="project" value="InterPro"/>
</dbReference>
<sequence length="413" mass="44596">MTHRPMQGVKVVEIAQFTFTPASGGVLADWGADVIKVEHHESGDSQRGLVTIMGMDQGEGPKNFFPIMEGPNRGKRSIGLDLASQGGREVLERLVKDADVFVTNFREPTRKSLRIELEDIRAINPKVIYVRGTGMGVKGEEGPNGGYDQTAYWARAGSADAVSPEDYGRLIGMPAGAYGDNLGGQTIAGGIAAALYAREATGEPSVVDVSLLSVGLWAMSYGINHAFVHGGPMPKVLPEGRYGSARNPLSGGPYKTNDGRWVQLGMLQPGRYWVEFCERIGAADLITDSRFDTTEKVMANAWEAGEEIAKVVATMSLEEFKGRMKGAQGQWAVVQNAYEAGMDPQARANGLIAQVTDIDGIERELVLNPVQFDETPPKITRGPAFAEHTDEILTELGYSPEQLIELKLANAVT</sequence>
<dbReference type="InterPro" id="IPR023606">
    <property type="entry name" value="CoA-Trfase_III_dom_1_sf"/>
</dbReference>
<dbReference type="Gene3D" id="3.40.50.10540">
    <property type="entry name" value="Crotonobetainyl-coa:carnitine coa-transferase, domain 1"/>
    <property type="match status" value="1"/>
</dbReference>
<evidence type="ECO:0000313" key="1">
    <source>
        <dbReference type="EMBL" id="CAB5039659.1"/>
    </source>
</evidence>
<dbReference type="InterPro" id="IPR003673">
    <property type="entry name" value="CoA-Trfase_fam_III"/>
</dbReference>
<dbReference type="SUPFAM" id="SSF89796">
    <property type="entry name" value="CoA-transferase family III (CaiB/BaiF)"/>
    <property type="match status" value="1"/>
</dbReference>